<dbReference type="Proteomes" id="UP000254569">
    <property type="component" value="Unassembled WGS sequence"/>
</dbReference>
<dbReference type="Gene3D" id="3.30.720.120">
    <property type="match status" value="1"/>
</dbReference>
<dbReference type="OrthoDB" id="9795306at2"/>
<name>A0A379LZR2_9NOCA</name>
<evidence type="ECO:0000313" key="3">
    <source>
        <dbReference type="Proteomes" id="UP000254569"/>
    </source>
</evidence>
<dbReference type="EMBL" id="UGVI01000001">
    <property type="protein sequence ID" value="SUE15537.1"/>
    <property type="molecule type" value="Genomic_DNA"/>
</dbReference>
<dbReference type="InterPro" id="IPR029068">
    <property type="entry name" value="Glyas_Bleomycin-R_OHBP_Dase"/>
</dbReference>
<evidence type="ECO:0000313" key="2">
    <source>
        <dbReference type="EMBL" id="SUE15537.1"/>
    </source>
</evidence>
<dbReference type="PANTHER" id="PTHR34109">
    <property type="entry name" value="BNAUNNG04460D PROTEIN-RELATED"/>
    <property type="match status" value="1"/>
</dbReference>
<keyword evidence="3" id="KW-1185">Reference proteome</keyword>
<dbReference type="Pfam" id="PF00903">
    <property type="entry name" value="Glyoxalase"/>
    <property type="match status" value="1"/>
</dbReference>
<dbReference type="Gene3D" id="3.30.720.110">
    <property type="match status" value="1"/>
</dbReference>
<sequence length="158" mass="17356">MTNSVNPVPEGYTSLTPFLVVHDGGRAIDFYSEAFGATVVDRMDGPDGKVVHAELDFGNGRMQLSDPHPEMGLHTPGGTNEVDHSYVLYCTDVDAVFARAVTLGSRVFEEPSTFVTGDRFASILDPFGHRWAVMTRVENVPAEEAKRRLDEWAAQQNA</sequence>
<dbReference type="AlphaFoldDB" id="A0A379LZR2"/>
<evidence type="ECO:0000259" key="1">
    <source>
        <dbReference type="PROSITE" id="PS51819"/>
    </source>
</evidence>
<feature type="domain" description="VOC" evidence="1">
    <location>
        <begin position="11"/>
        <end position="136"/>
    </location>
</feature>
<dbReference type="PROSITE" id="PS51819">
    <property type="entry name" value="VOC"/>
    <property type="match status" value="1"/>
</dbReference>
<dbReference type="SUPFAM" id="SSF54593">
    <property type="entry name" value="Glyoxalase/Bleomycin resistance protein/Dihydroxybiphenyl dioxygenase"/>
    <property type="match status" value="1"/>
</dbReference>
<dbReference type="PANTHER" id="PTHR34109:SF1">
    <property type="entry name" value="VOC DOMAIN-CONTAINING PROTEIN"/>
    <property type="match status" value="1"/>
</dbReference>
<gene>
    <name evidence="2" type="ORF">NCTC13296_02400</name>
</gene>
<dbReference type="CDD" id="cd07246">
    <property type="entry name" value="VOC_like"/>
    <property type="match status" value="1"/>
</dbReference>
<reference evidence="2 3" key="1">
    <citation type="submission" date="2018-06" db="EMBL/GenBank/DDBJ databases">
        <authorList>
            <consortium name="Pathogen Informatics"/>
            <person name="Doyle S."/>
        </authorList>
    </citation>
    <scope>NUCLEOTIDE SEQUENCE [LARGE SCALE GENOMIC DNA]</scope>
    <source>
        <strain evidence="2 3">NCTC13296</strain>
    </source>
</reference>
<dbReference type="InterPro" id="IPR037523">
    <property type="entry name" value="VOC_core"/>
</dbReference>
<proteinExistence type="predicted"/>
<accession>A0A379LZR2</accession>
<protein>
    <submittedName>
        <fullName evidence="2">Glyoxalase family protein</fullName>
    </submittedName>
</protein>
<dbReference type="InterPro" id="IPR004360">
    <property type="entry name" value="Glyas_Fos-R_dOase_dom"/>
</dbReference>
<dbReference type="RefSeq" id="WP_016932536.1">
    <property type="nucleotide sequence ID" value="NZ_LPZN01000019.1"/>
</dbReference>
<organism evidence="2 3">
    <name type="scientific">Rhodococcus gordoniae</name>
    <dbReference type="NCBI Taxonomy" id="223392"/>
    <lineage>
        <taxon>Bacteria</taxon>
        <taxon>Bacillati</taxon>
        <taxon>Actinomycetota</taxon>
        <taxon>Actinomycetes</taxon>
        <taxon>Mycobacteriales</taxon>
        <taxon>Nocardiaceae</taxon>
        <taxon>Rhodococcus</taxon>
    </lineage>
</organism>